<dbReference type="AlphaFoldDB" id="A0A7V1LPV5"/>
<dbReference type="Proteomes" id="UP000886005">
    <property type="component" value="Unassembled WGS sequence"/>
</dbReference>
<keyword evidence="2" id="KW-0472">Membrane</keyword>
<feature type="transmembrane region" description="Helical" evidence="2">
    <location>
        <begin position="21"/>
        <end position="39"/>
    </location>
</feature>
<reference evidence="3" key="1">
    <citation type="journal article" date="2020" name="mSystems">
        <title>Genome- and Community-Level Interaction Insights into Carbon Utilization and Element Cycling Functions of Hydrothermarchaeota in Hydrothermal Sediment.</title>
        <authorList>
            <person name="Zhou Z."/>
            <person name="Liu Y."/>
            <person name="Xu W."/>
            <person name="Pan J."/>
            <person name="Luo Z.H."/>
            <person name="Li M."/>
        </authorList>
    </citation>
    <scope>NUCLEOTIDE SEQUENCE [LARGE SCALE GENOMIC DNA]</scope>
    <source>
        <strain evidence="3">HyVt-456</strain>
    </source>
</reference>
<organism evidence="3">
    <name type="scientific">Caldithrix abyssi</name>
    <dbReference type="NCBI Taxonomy" id="187145"/>
    <lineage>
        <taxon>Bacteria</taxon>
        <taxon>Pseudomonadati</taxon>
        <taxon>Calditrichota</taxon>
        <taxon>Calditrichia</taxon>
        <taxon>Calditrichales</taxon>
        <taxon>Calditrichaceae</taxon>
        <taxon>Caldithrix</taxon>
    </lineage>
</organism>
<protein>
    <submittedName>
        <fullName evidence="3">Uncharacterized protein</fullName>
    </submittedName>
</protein>
<keyword evidence="2" id="KW-0812">Transmembrane</keyword>
<keyword evidence="2" id="KW-1133">Transmembrane helix</keyword>
<evidence type="ECO:0000256" key="1">
    <source>
        <dbReference type="SAM" id="MobiDB-lite"/>
    </source>
</evidence>
<feature type="region of interest" description="Disordered" evidence="1">
    <location>
        <begin position="87"/>
        <end position="111"/>
    </location>
</feature>
<evidence type="ECO:0000313" key="3">
    <source>
        <dbReference type="EMBL" id="HED11512.1"/>
    </source>
</evidence>
<gene>
    <name evidence="3" type="ORF">ENJ10_12545</name>
</gene>
<dbReference type="EMBL" id="DRLD01000352">
    <property type="protein sequence ID" value="HED11512.1"/>
    <property type="molecule type" value="Genomic_DNA"/>
</dbReference>
<name>A0A7V1LPV5_CALAY</name>
<sequence>MSNTLNGAGKSTFFEGTVDRVFFWISLFALGVLLFLTLWRQQQINTAQAEYELLQENHGVLLQEMRELQQENTRMRQRLQQLEERLTFRERRPLPPSPPKARRADVPVDSRTLFLKRSGK</sequence>
<comment type="caution">
    <text evidence="3">The sequence shown here is derived from an EMBL/GenBank/DDBJ whole genome shotgun (WGS) entry which is preliminary data.</text>
</comment>
<accession>A0A7V1LPV5</accession>
<evidence type="ECO:0000256" key="2">
    <source>
        <dbReference type="SAM" id="Phobius"/>
    </source>
</evidence>
<proteinExistence type="predicted"/>